<dbReference type="PANTHER" id="PTHR21666">
    <property type="entry name" value="PEPTIDASE-RELATED"/>
    <property type="match status" value="1"/>
</dbReference>
<dbReference type="InterPro" id="IPR016047">
    <property type="entry name" value="M23ase_b-sheet_dom"/>
</dbReference>
<gene>
    <name evidence="3" type="ORF">SAMN05216282_1319</name>
</gene>
<organism evidence="3 4">
    <name type="scientific">Cryobacterium psychrotolerans</name>
    <dbReference type="NCBI Taxonomy" id="386301"/>
    <lineage>
        <taxon>Bacteria</taxon>
        <taxon>Bacillati</taxon>
        <taxon>Actinomycetota</taxon>
        <taxon>Actinomycetes</taxon>
        <taxon>Micrococcales</taxon>
        <taxon>Microbacteriaceae</taxon>
        <taxon>Cryobacterium</taxon>
    </lineage>
</organism>
<dbReference type="InterPro" id="IPR011055">
    <property type="entry name" value="Dup_hybrid_motif"/>
</dbReference>
<dbReference type="Pfam" id="PF01551">
    <property type="entry name" value="Peptidase_M23"/>
    <property type="match status" value="1"/>
</dbReference>
<dbReference type="Proteomes" id="UP000198701">
    <property type="component" value="Unassembled WGS sequence"/>
</dbReference>
<sequence length="215" mass="22434">MSSSRASPFRVWPFGAPPPRAWPSRALPSRLLLSRALPSLARPSRVFAASLLVPFWLLPGSSPPATWLWPVPAPHSVTRSFEAPASPYAAGHRGIDLPERRGAPVFAPAGGVVSFSGVVAGRPVVSISHPGDLVSTVEPVIGVVPVGDRVAAGQRIGLMASGGHCADACLHFGVRLHGQYVSPMLLLGGVPRAVLLPLQASILRETAVVPLKTPS</sequence>
<proteinExistence type="predicted"/>
<dbReference type="Gene3D" id="2.70.70.10">
    <property type="entry name" value="Glucose Permease (Domain IIA)"/>
    <property type="match status" value="1"/>
</dbReference>
<dbReference type="CDD" id="cd12797">
    <property type="entry name" value="M23_peptidase"/>
    <property type="match status" value="1"/>
</dbReference>
<evidence type="ECO:0000256" key="1">
    <source>
        <dbReference type="ARBA" id="ARBA00022729"/>
    </source>
</evidence>
<evidence type="ECO:0000259" key="2">
    <source>
        <dbReference type="Pfam" id="PF01551"/>
    </source>
</evidence>
<dbReference type="InterPro" id="IPR050570">
    <property type="entry name" value="Cell_wall_metabolism_enzyme"/>
</dbReference>
<feature type="domain" description="M23ase beta-sheet core" evidence="2">
    <location>
        <begin position="91"/>
        <end position="183"/>
    </location>
</feature>
<evidence type="ECO:0000313" key="3">
    <source>
        <dbReference type="EMBL" id="SDL12099.1"/>
    </source>
</evidence>
<dbReference type="RefSeq" id="WP_241982818.1">
    <property type="nucleotide sequence ID" value="NZ_FNFU01000031.1"/>
</dbReference>
<protein>
    <submittedName>
        <fullName evidence="3">Peptidase family M23</fullName>
    </submittedName>
</protein>
<reference evidence="3 4" key="1">
    <citation type="submission" date="2016-10" db="EMBL/GenBank/DDBJ databases">
        <authorList>
            <person name="de Groot N.N."/>
        </authorList>
    </citation>
    <scope>NUCLEOTIDE SEQUENCE [LARGE SCALE GENOMIC DNA]</scope>
    <source>
        <strain evidence="3 4">CGMCC 1.5382</strain>
    </source>
</reference>
<name>A0A1G9HGS9_9MICO</name>
<dbReference type="EMBL" id="FNFU01000031">
    <property type="protein sequence ID" value="SDL12099.1"/>
    <property type="molecule type" value="Genomic_DNA"/>
</dbReference>
<dbReference type="GO" id="GO:0004222">
    <property type="term" value="F:metalloendopeptidase activity"/>
    <property type="evidence" value="ECO:0007669"/>
    <property type="project" value="TreeGrafter"/>
</dbReference>
<dbReference type="SUPFAM" id="SSF51261">
    <property type="entry name" value="Duplicated hybrid motif"/>
    <property type="match status" value="1"/>
</dbReference>
<dbReference type="AlphaFoldDB" id="A0A1G9HGS9"/>
<dbReference type="STRING" id="386301.SAMN05216282_1319"/>
<keyword evidence="4" id="KW-1185">Reference proteome</keyword>
<evidence type="ECO:0000313" key="4">
    <source>
        <dbReference type="Proteomes" id="UP000198701"/>
    </source>
</evidence>
<accession>A0A1G9HGS9</accession>
<dbReference type="PANTHER" id="PTHR21666:SF289">
    <property type="entry name" value="L-ALA--D-GLU ENDOPEPTIDASE"/>
    <property type="match status" value="1"/>
</dbReference>
<keyword evidence="1" id="KW-0732">Signal</keyword>